<evidence type="ECO:0000256" key="10">
    <source>
        <dbReference type="ARBA" id="ARBA00022679"/>
    </source>
</evidence>
<evidence type="ECO:0000256" key="17">
    <source>
        <dbReference type="ARBA" id="ARBA00023264"/>
    </source>
</evidence>
<evidence type="ECO:0000256" key="9">
    <source>
        <dbReference type="ARBA" id="ARBA00022516"/>
    </source>
</evidence>
<reference evidence="20 21" key="1">
    <citation type="submission" date="2016-06" db="EMBL/GenBank/DDBJ databases">
        <title>Domibacillus iocasae genome sequencing.</title>
        <authorList>
            <person name="Verma A."/>
            <person name="Pal Y."/>
            <person name="Ojha A.K."/>
            <person name="Krishnamurthi S."/>
        </authorList>
    </citation>
    <scope>NUCLEOTIDE SEQUENCE [LARGE SCALE GENOMIC DNA]</scope>
    <source>
        <strain evidence="20 21">DSM 29979</strain>
    </source>
</reference>
<dbReference type="InterPro" id="IPR000374">
    <property type="entry name" value="PC_trans"/>
</dbReference>
<comment type="subcellular location">
    <subcellularLocation>
        <location evidence="2">Cell membrane</location>
        <topology evidence="2">Multi-pass membrane protein</topology>
    </subcellularLocation>
</comment>
<keyword evidence="17" id="KW-1208">Phospholipid metabolism</keyword>
<gene>
    <name evidence="20" type="ORF">BA724_10785</name>
</gene>
<feature type="transmembrane region" description="Helical" evidence="19">
    <location>
        <begin position="199"/>
        <end position="219"/>
    </location>
</feature>
<evidence type="ECO:0000313" key="20">
    <source>
        <dbReference type="EMBL" id="OES43583.1"/>
    </source>
</evidence>
<dbReference type="PANTHER" id="PTHR46382:SF1">
    <property type="entry name" value="PHOSPHATIDATE CYTIDYLYLTRANSFERASE"/>
    <property type="match status" value="1"/>
</dbReference>
<dbReference type="GO" id="GO:0004605">
    <property type="term" value="F:phosphatidate cytidylyltransferase activity"/>
    <property type="evidence" value="ECO:0007669"/>
    <property type="project" value="UniProtKB-EC"/>
</dbReference>
<evidence type="ECO:0000256" key="2">
    <source>
        <dbReference type="ARBA" id="ARBA00004651"/>
    </source>
</evidence>
<dbReference type="GO" id="GO:0016024">
    <property type="term" value="P:CDP-diacylglycerol biosynthetic process"/>
    <property type="evidence" value="ECO:0007669"/>
    <property type="project" value="UniProtKB-UniPathway"/>
</dbReference>
<organism evidence="20 21">
    <name type="scientific">Domibacillus iocasae</name>
    <dbReference type="NCBI Taxonomy" id="1714016"/>
    <lineage>
        <taxon>Bacteria</taxon>
        <taxon>Bacillati</taxon>
        <taxon>Bacillota</taxon>
        <taxon>Bacilli</taxon>
        <taxon>Bacillales</taxon>
        <taxon>Bacillaceae</taxon>
        <taxon>Domibacillus</taxon>
    </lineage>
</organism>
<keyword evidence="14" id="KW-0443">Lipid metabolism</keyword>
<keyword evidence="12 18" id="KW-0548">Nucleotidyltransferase</keyword>
<dbReference type="RefSeq" id="WP_069939370.1">
    <property type="nucleotide sequence ID" value="NZ_MAMP01000024.1"/>
</dbReference>
<feature type="transmembrane region" description="Helical" evidence="19">
    <location>
        <begin position="6"/>
        <end position="37"/>
    </location>
</feature>
<dbReference type="GO" id="GO:0005886">
    <property type="term" value="C:plasma membrane"/>
    <property type="evidence" value="ECO:0007669"/>
    <property type="project" value="UniProtKB-SubCell"/>
</dbReference>
<feature type="transmembrane region" description="Helical" evidence="19">
    <location>
        <begin position="108"/>
        <end position="126"/>
    </location>
</feature>
<keyword evidence="11 18" id="KW-0812">Transmembrane</keyword>
<evidence type="ECO:0000256" key="11">
    <source>
        <dbReference type="ARBA" id="ARBA00022692"/>
    </source>
</evidence>
<comment type="caution">
    <text evidence="20">The sequence shown here is derived from an EMBL/GenBank/DDBJ whole genome shotgun (WGS) entry which is preliminary data.</text>
</comment>
<keyword evidence="13 19" id="KW-1133">Transmembrane helix</keyword>
<keyword evidence="9" id="KW-0444">Lipid biosynthesis</keyword>
<evidence type="ECO:0000313" key="21">
    <source>
        <dbReference type="Proteomes" id="UP000095658"/>
    </source>
</evidence>
<dbReference type="AlphaFoldDB" id="A0A1E7DKK7"/>
<evidence type="ECO:0000256" key="16">
    <source>
        <dbReference type="ARBA" id="ARBA00023209"/>
    </source>
</evidence>
<evidence type="ECO:0000256" key="19">
    <source>
        <dbReference type="SAM" id="Phobius"/>
    </source>
</evidence>
<dbReference type="OrthoDB" id="9799199at2"/>
<dbReference type="STRING" id="1714016.BA724_10785"/>
<dbReference type="Pfam" id="PF01148">
    <property type="entry name" value="CTP_transf_1"/>
    <property type="match status" value="1"/>
</dbReference>
<sequence>MKQRIVTGIIAAAAFLPIVLLGGRPFILLVYIMSAVAVMEALKLKKIPVFSMPGFLSILLSFIILVPQSGSDEWTFLGLGKLEYLVLFVLFFLVNTVITKNHFTFDDAAYCVLLPLYIGFGFSYLIETREAGIAFVFFALLITWASDSGAYFIGRSFGKRKLWPDISPNKTLAGFYGGIASAVLVAAVFLFILDFKAPAIWVLAAAAILSVAGQVGDLAESALKRHYNVKDSGNLLPGHGGILDRTDSWLFVFPLLHMLQLL</sequence>
<evidence type="ECO:0000256" key="15">
    <source>
        <dbReference type="ARBA" id="ARBA00023136"/>
    </source>
</evidence>
<comment type="catalytic activity">
    <reaction evidence="1 18">
        <text>a 1,2-diacyl-sn-glycero-3-phosphate + CTP + H(+) = a CDP-1,2-diacyl-sn-glycerol + diphosphate</text>
        <dbReference type="Rhea" id="RHEA:16229"/>
        <dbReference type="ChEBI" id="CHEBI:15378"/>
        <dbReference type="ChEBI" id="CHEBI:33019"/>
        <dbReference type="ChEBI" id="CHEBI:37563"/>
        <dbReference type="ChEBI" id="CHEBI:58332"/>
        <dbReference type="ChEBI" id="CHEBI:58608"/>
        <dbReference type="EC" id="2.7.7.41"/>
    </reaction>
</comment>
<evidence type="ECO:0000256" key="18">
    <source>
        <dbReference type="RuleBase" id="RU003938"/>
    </source>
</evidence>
<comment type="pathway">
    <text evidence="3 18">Phospholipid metabolism; CDP-diacylglycerol biosynthesis; CDP-diacylglycerol from sn-glycerol 3-phosphate: step 3/3.</text>
</comment>
<keyword evidence="15 19" id="KW-0472">Membrane</keyword>
<evidence type="ECO:0000256" key="1">
    <source>
        <dbReference type="ARBA" id="ARBA00001698"/>
    </source>
</evidence>
<keyword evidence="8" id="KW-1003">Cell membrane</keyword>
<keyword evidence="16" id="KW-0594">Phospholipid biosynthesis</keyword>
<dbReference type="UniPathway" id="UPA00557">
    <property type="reaction ID" value="UER00614"/>
</dbReference>
<evidence type="ECO:0000256" key="5">
    <source>
        <dbReference type="ARBA" id="ARBA00010185"/>
    </source>
</evidence>
<evidence type="ECO:0000256" key="6">
    <source>
        <dbReference type="ARBA" id="ARBA00012487"/>
    </source>
</evidence>
<evidence type="ECO:0000256" key="3">
    <source>
        <dbReference type="ARBA" id="ARBA00005119"/>
    </source>
</evidence>
<evidence type="ECO:0000256" key="8">
    <source>
        <dbReference type="ARBA" id="ARBA00022475"/>
    </source>
</evidence>
<comment type="similarity">
    <text evidence="5 18">Belongs to the CDS family.</text>
</comment>
<keyword evidence="10 18" id="KW-0808">Transferase</keyword>
<feature type="transmembrane region" description="Helical" evidence="19">
    <location>
        <begin position="132"/>
        <end position="153"/>
    </location>
</feature>
<evidence type="ECO:0000256" key="13">
    <source>
        <dbReference type="ARBA" id="ARBA00022989"/>
    </source>
</evidence>
<dbReference type="PROSITE" id="PS01315">
    <property type="entry name" value="CDS"/>
    <property type="match status" value="1"/>
</dbReference>
<feature type="transmembrane region" description="Helical" evidence="19">
    <location>
        <begin position="49"/>
        <end position="68"/>
    </location>
</feature>
<feature type="transmembrane region" description="Helical" evidence="19">
    <location>
        <begin position="74"/>
        <end position="96"/>
    </location>
</feature>
<dbReference type="Proteomes" id="UP000095658">
    <property type="component" value="Unassembled WGS sequence"/>
</dbReference>
<keyword evidence="21" id="KW-1185">Reference proteome</keyword>
<evidence type="ECO:0000256" key="14">
    <source>
        <dbReference type="ARBA" id="ARBA00023098"/>
    </source>
</evidence>
<comment type="pathway">
    <text evidence="4">Lipid metabolism.</text>
</comment>
<name>A0A1E7DKK7_9BACI</name>
<accession>A0A1E7DKK7</accession>
<protein>
    <recommendedName>
        <fullName evidence="7 18">Phosphatidate cytidylyltransferase</fullName>
        <ecNumber evidence="6 18">2.7.7.41</ecNumber>
    </recommendedName>
</protein>
<dbReference type="EC" id="2.7.7.41" evidence="6 18"/>
<evidence type="ECO:0000256" key="7">
    <source>
        <dbReference type="ARBA" id="ARBA00019373"/>
    </source>
</evidence>
<evidence type="ECO:0000256" key="12">
    <source>
        <dbReference type="ARBA" id="ARBA00022695"/>
    </source>
</evidence>
<evidence type="ECO:0000256" key="4">
    <source>
        <dbReference type="ARBA" id="ARBA00005189"/>
    </source>
</evidence>
<dbReference type="PANTHER" id="PTHR46382">
    <property type="entry name" value="PHOSPHATIDATE CYTIDYLYLTRANSFERASE"/>
    <property type="match status" value="1"/>
</dbReference>
<proteinExistence type="inferred from homology"/>
<feature type="transmembrane region" description="Helical" evidence="19">
    <location>
        <begin position="173"/>
        <end position="193"/>
    </location>
</feature>
<dbReference type="EMBL" id="MAMP01000024">
    <property type="protein sequence ID" value="OES43583.1"/>
    <property type="molecule type" value="Genomic_DNA"/>
</dbReference>